<feature type="domain" description="Histidine kinase/HSP90-like ATPase" evidence="1">
    <location>
        <begin position="15"/>
        <end position="137"/>
    </location>
</feature>
<dbReference type="Pfam" id="PF13581">
    <property type="entry name" value="HATPase_c_2"/>
    <property type="match status" value="1"/>
</dbReference>
<organism evidence="2">
    <name type="scientific">bioreactor metagenome</name>
    <dbReference type="NCBI Taxonomy" id="1076179"/>
    <lineage>
        <taxon>unclassified sequences</taxon>
        <taxon>metagenomes</taxon>
        <taxon>ecological metagenomes</taxon>
    </lineage>
</organism>
<evidence type="ECO:0000259" key="1">
    <source>
        <dbReference type="Pfam" id="PF13581"/>
    </source>
</evidence>
<comment type="caution">
    <text evidence="2">The sequence shown here is derived from an EMBL/GenBank/DDBJ whole genome shotgun (WGS) entry which is preliminary data.</text>
</comment>
<protein>
    <recommendedName>
        <fullName evidence="1">Histidine kinase/HSP90-like ATPase domain-containing protein</fullName>
    </recommendedName>
</protein>
<reference evidence="2" key="1">
    <citation type="submission" date="2019-08" db="EMBL/GenBank/DDBJ databases">
        <authorList>
            <person name="Kucharzyk K."/>
            <person name="Murdoch R.W."/>
            <person name="Higgins S."/>
            <person name="Loffler F."/>
        </authorList>
    </citation>
    <scope>NUCLEOTIDE SEQUENCE</scope>
</reference>
<dbReference type="EMBL" id="VSSQ01064679">
    <property type="protein sequence ID" value="MPN17523.1"/>
    <property type="molecule type" value="Genomic_DNA"/>
</dbReference>
<dbReference type="AlphaFoldDB" id="A0A645G035"/>
<sequence>MSAQPLSREYHIVSQDYDRAGEASASIKQALRQLGIGADILRRVSVAAYEAEMNLVIHSLGGTLSLLVDRDAIILTAQDLGPGIPDIETAMRAGYSTADDKARGMGFGAGMGLPNIRRNADAFSIRSTPGVGTRIEARFTL</sequence>
<accession>A0A645G035</accession>
<name>A0A645G035_9ZZZZ</name>
<dbReference type="SUPFAM" id="SSF55874">
    <property type="entry name" value="ATPase domain of HSP90 chaperone/DNA topoisomerase II/histidine kinase"/>
    <property type="match status" value="1"/>
</dbReference>
<gene>
    <name evidence="2" type="ORF">SDC9_164877</name>
</gene>
<dbReference type="Gene3D" id="3.30.565.10">
    <property type="entry name" value="Histidine kinase-like ATPase, C-terminal domain"/>
    <property type="match status" value="1"/>
</dbReference>
<dbReference type="InterPro" id="IPR003594">
    <property type="entry name" value="HATPase_dom"/>
</dbReference>
<proteinExistence type="predicted"/>
<evidence type="ECO:0000313" key="2">
    <source>
        <dbReference type="EMBL" id="MPN17523.1"/>
    </source>
</evidence>
<dbReference type="InterPro" id="IPR036890">
    <property type="entry name" value="HATPase_C_sf"/>
</dbReference>